<dbReference type="Pfam" id="PF00043">
    <property type="entry name" value="GST_C"/>
    <property type="match status" value="1"/>
</dbReference>
<dbReference type="PROSITE" id="PS50405">
    <property type="entry name" value="GST_CTER"/>
    <property type="match status" value="1"/>
</dbReference>
<dbReference type="SFLD" id="SFLDG01151">
    <property type="entry name" value="Main.2:_Nu-like"/>
    <property type="match status" value="1"/>
</dbReference>
<accession>A0ABT8ZTV9</accession>
<dbReference type="PROSITE" id="PS50404">
    <property type="entry name" value="GST_NTER"/>
    <property type="match status" value="1"/>
</dbReference>
<evidence type="ECO:0000256" key="1">
    <source>
        <dbReference type="RuleBase" id="RU003494"/>
    </source>
</evidence>
<evidence type="ECO:0000259" key="3">
    <source>
        <dbReference type="PROSITE" id="PS50405"/>
    </source>
</evidence>
<name>A0ABT8ZTV9_9SPHN</name>
<sequence length="214" mass="23102">MKLYYSPKSGHSHRARLFLSLLGAEYELVEVDLAARQHKSADFLRMNAFGQVPVLEDDGLVIADSNAILVYLARKFGRTDWYPDDAPGAARVQRWLSAAAGQLVQGPASARLATLFGAKIDAQSAIDRAHALLAVIETELEQTGWLAADRATIADVALYSYVARAPEGNVALDAYACLNGWLDRIESLPGFVPFKIHPVGLYATGDPLAHLAGA</sequence>
<reference evidence="4" key="1">
    <citation type="submission" date="2023-07" db="EMBL/GenBank/DDBJ databases">
        <title>Bacterial whole genome sequence for Sphingobium sp. HBC34.</title>
        <authorList>
            <person name="Le V."/>
            <person name="Ko S.-R."/>
            <person name="Ahn C.-Y."/>
            <person name="Oh H.-M."/>
        </authorList>
    </citation>
    <scope>NUCLEOTIDE SEQUENCE</scope>
    <source>
        <strain evidence="4">HBC34</strain>
    </source>
</reference>
<dbReference type="InterPro" id="IPR036249">
    <property type="entry name" value="Thioredoxin-like_sf"/>
</dbReference>
<dbReference type="RefSeq" id="WP_304537477.1">
    <property type="nucleotide sequence ID" value="NZ_JAUQOM010000017.1"/>
</dbReference>
<dbReference type="InterPro" id="IPR040079">
    <property type="entry name" value="Glutathione_S-Trfase"/>
</dbReference>
<evidence type="ECO:0000313" key="4">
    <source>
        <dbReference type="EMBL" id="MDO7837175.1"/>
    </source>
</evidence>
<dbReference type="InterPro" id="IPR010987">
    <property type="entry name" value="Glutathione-S-Trfase_C-like"/>
</dbReference>
<evidence type="ECO:0000313" key="5">
    <source>
        <dbReference type="Proteomes" id="UP001176471"/>
    </source>
</evidence>
<proteinExistence type="inferred from homology"/>
<dbReference type="SUPFAM" id="SSF52833">
    <property type="entry name" value="Thioredoxin-like"/>
    <property type="match status" value="1"/>
</dbReference>
<evidence type="ECO:0000259" key="2">
    <source>
        <dbReference type="PROSITE" id="PS50404"/>
    </source>
</evidence>
<protein>
    <submittedName>
        <fullName evidence="4">Glutathione S-transferase</fullName>
    </submittedName>
</protein>
<dbReference type="PANTHER" id="PTHR43969">
    <property type="entry name" value="GLUTATHIONE S TRANSFERASE D10, ISOFORM A-RELATED"/>
    <property type="match status" value="1"/>
</dbReference>
<dbReference type="SFLD" id="SFLDG00358">
    <property type="entry name" value="Main_(cytGST)"/>
    <property type="match status" value="1"/>
</dbReference>
<dbReference type="InterPro" id="IPR036282">
    <property type="entry name" value="Glutathione-S-Trfase_C_sf"/>
</dbReference>
<dbReference type="PANTHER" id="PTHR43969:SF7">
    <property type="entry name" value="GST-CONTAINING FLYWCH ZINC-FINGER PROTEIN"/>
    <property type="match status" value="1"/>
</dbReference>
<dbReference type="Gene3D" id="1.20.1050.10">
    <property type="match status" value="1"/>
</dbReference>
<comment type="similarity">
    <text evidence="1">Belongs to the GST superfamily.</text>
</comment>
<comment type="caution">
    <text evidence="4">The sequence shown here is derived from an EMBL/GenBank/DDBJ whole genome shotgun (WGS) entry which is preliminary data.</text>
</comment>
<feature type="domain" description="GST N-terminal" evidence="2">
    <location>
        <begin position="1"/>
        <end position="80"/>
    </location>
</feature>
<dbReference type="SUPFAM" id="SSF47616">
    <property type="entry name" value="GST C-terminal domain-like"/>
    <property type="match status" value="1"/>
</dbReference>
<dbReference type="Pfam" id="PF02798">
    <property type="entry name" value="GST_N"/>
    <property type="match status" value="1"/>
</dbReference>
<gene>
    <name evidence="4" type="ORF">Q4610_19195</name>
</gene>
<dbReference type="CDD" id="cd03056">
    <property type="entry name" value="GST_N_4"/>
    <property type="match status" value="1"/>
</dbReference>
<dbReference type="Proteomes" id="UP001176471">
    <property type="component" value="Unassembled WGS sequence"/>
</dbReference>
<keyword evidence="5" id="KW-1185">Reference proteome</keyword>
<dbReference type="InterPro" id="IPR004046">
    <property type="entry name" value="GST_C"/>
</dbReference>
<feature type="domain" description="GST C-terminal" evidence="3">
    <location>
        <begin position="85"/>
        <end position="202"/>
    </location>
</feature>
<dbReference type="SFLD" id="SFLDS00019">
    <property type="entry name" value="Glutathione_Transferase_(cytos"/>
    <property type="match status" value="1"/>
</dbReference>
<dbReference type="Gene3D" id="3.40.30.10">
    <property type="entry name" value="Glutaredoxin"/>
    <property type="match status" value="1"/>
</dbReference>
<dbReference type="EMBL" id="JAUQOM010000017">
    <property type="protein sequence ID" value="MDO7837175.1"/>
    <property type="molecule type" value="Genomic_DNA"/>
</dbReference>
<organism evidence="4 5">
    <name type="scientific">Sphingobium cyanobacteriorum</name>
    <dbReference type="NCBI Taxonomy" id="3063954"/>
    <lineage>
        <taxon>Bacteria</taxon>
        <taxon>Pseudomonadati</taxon>
        <taxon>Pseudomonadota</taxon>
        <taxon>Alphaproteobacteria</taxon>
        <taxon>Sphingomonadales</taxon>
        <taxon>Sphingomonadaceae</taxon>
        <taxon>Sphingobium</taxon>
    </lineage>
</organism>
<dbReference type="InterPro" id="IPR004045">
    <property type="entry name" value="Glutathione_S-Trfase_N"/>
</dbReference>